<proteinExistence type="predicted"/>
<gene>
    <name evidence="2" type="ORF">PHYPSEUDO_012055</name>
</gene>
<feature type="region of interest" description="Disordered" evidence="1">
    <location>
        <begin position="1"/>
        <end position="64"/>
    </location>
</feature>
<dbReference type="Proteomes" id="UP000694044">
    <property type="component" value="Unassembled WGS sequence"/>
</dbReference>
<evidence type="ECO:0000256" key="1">
    <source>
        <dbReference type="SAM" id="MobiDB-lite"/>
    </source>
</evidence>
<feature type="compositionally biased region" description="Polar residues" evidence="1">
    <location>
        <begin position="1"/>
        <end position="12"/>
    </location>
</feature>
<dbReference type="OrthoDB" id="116220at2759"/>
<protein>
    <submittedName>
        <fullName evidence="2">Uncharacterized protein</fullName>
    </submittedName>
</protein>
<feature type="compositionally biased region" description="Pro residues" evidence="1">
    <location>
        <begin position="15"/>
        <end position="36"/>
    </location>
</feature>
<comment type="caution">
    <text evidence="2">The sequence shown here is derived from an EMBL/GenBank/DDBJ whole genome shotgun (WGS) entry which is preliminary data.</text>
</comment>
<evidence type="ECO:0000313" key="3">
    <source>
        <dbReference type="Proteomes" id="UP000694044"/>
    </source>
</evidence>
<dbReference type="AlphaFoldDB" id="A0A8T1VAP3"/>
<evidence type="ECO:0000313" key="2">
    <source>
        <dbReference type="EMBL" id="KAG7377168.1"/>
    </source>
</evidence>
<feature type="compositionally biased region" description="Low complexity" evidence="1">
    <location>
        <begin position="137"/>
        <end position="149"/>
    </location>
</feature>
<reference evidence="2" key="1">
    <citation type="submission" date="2021-02" db="EMBL/GenBank/DDBJ databases">
        <authorList>
            <person name="Palmer J.M."/>
        </authorList>
    </citation>
    <scope>NUCLEOTIDE SEQUENCE</scope>
    <source>
        <strain evidence="2">SCRP734</strain>
    </source>
</reference>
<organism evidence="2 3">
    <name type="scientific">Phytophthora pseudosyringae</name>
    <dbReference type="NCBI Taxonomy" id="221518"/>
    <lineage>
        <taxon>Eukaryota</taxon>
        <taxon>Sar</taxon>
        <taxon>Stramenopiles</taxon>
        <taxon>Oomycota</taxon>
        <taxon>Peronosporomycetes</taxon>
        <taxon>Peronosporales</taxon>
        <taxon>Peronosporaceae</taxon>
        <taxon>Phytophthora</taxon>
    </lineage>
</organism>
<name>A0A8T1VAP3_9STRA</name>
<dbReference type="EMBL" id="JAGDFM010000566">
    <property type="protein sequence ID" value="KAG7377168.1"/>
    <property type="molecule type" value="Genomic_DNA"/>
</dbReference>
<keyword evidence="3" id="KW-1185">Reference proteome</keyword>
<feature type="region of interest" description="Disordered" evidence="1">
    <location>
        <begin position="112"/>
        <end position="166"/>
    </location>
</feature>
<accession>A0A8T1VAP3</accession>
<sequence length="341" mass="38020">MAFNQENEQHAQPSTPSPSVPCPPVFPPLPPLPPPDASKTLEWTSRAPPLPPASATRSEPLPRRFGVRITNMLSAGDASYAALKNDHKSSSSAAMAAAQRYYHQYSYFPHPEKKSRISEETAVENPQTEAEDMIQRSPSAEEPASSAPSIKLSEYNPERTPMQPGRTIWSVSPEELTELAKKMAVMKKESAESVKKLSYAEASKRNLPGFTESRAAQKREAVEVVEVERTFKKYYGLPIIPWDIHAEEKEDSFENPTGSDLEIKPSNVLDYSQIFGLSASTPTFYPRQTTDTNDLIQLLKASFASKKVAPHMDWWPGDWKCTNCGNHVLIPKRVLSCLMMN</sequence>